<organism evidence="3 4">
    <name type="scientific">Streptomyces diastatochromogenes</name>
    <dbReference type="NCBI Taxonomy" id="42236"/>
    <lineage>
        <taxon>Bacteria</taxon>
        <taxon>Bacillati</taxon>
        <taxon>Actinomycetota</taxon>
        <taxon>Actinomycetes</taxon>
        <taxon>Kitasatosporales</taxon>
        <taxon>Streptomycetaceae</taxon>
        <taxon>Streptomyces</taxon>
    </lineage>
</organism>
<dbReference type="Proteomes" id="UP000215483">
    <property type="component" value="Unassembled WGS sequence"/>
</dbReference>
<dbReference type="AlphaFoldDB" id="A0A233SNP5"/>
<dbReference type="EMBL" id="MCGQ01000009">
    <property type="protein sequence ID" value="OXY97255.1"/>
    <property type="molecule type" value="Genomic_DNA"/>
</dbReference>
<dbReference type="GO" id="GO:0006310">
    <property type="term" value="P:DNA recombination"/>
    <property type="evidence" value="ECO:0007669"/>
    <property type="project" value="UniProtKB-KW"/>
</dbReference>
<sequence length="827" mass="93576">MTVPAVSLRAVEQADEDTFTSGLWAAVEPEFLALLGWSAEVRVLFFPFDHPLLGTPLCRAKGCSQTSRARGLCSGCRLRWREAGMPPLEEFVEMDRPRRQVGVEECAVAGCARPFMSWRQPVCSTHLAQLRRRQVTLEEFLTLDDVVPLAPFGPCEVAACHRNRDGKSPYCHAHQVRWAHAVSRGLSTEEEERWRRTTPPVTANNEVSLRGLSERVVAEILFGIQARTREGFHTTPFLIRNLTNRLRELELPSLTAVEPSQVSRGVRGICNSLVTLVGRFGLTPDGERTKDVWNGAVFGLAGHLRFTAIHQPWLREAAKEWAFFSIPQRRGRVLSSVQDILSAFALLSESLRLQREDHGNDIRAVGRRDITAFTNRIAFLRNTGAISARRSVVACRYIRSNLVRMRSLGLTRPGQPLHGLADDFALLAEDIPDDPEDTEAGKDLPVEVMRRICEHLPSLVGTKRNGNENHVAVELLIDTGRRPQEISQLRWDCLKQDADGQHVLIYDNYKANRKGRRLPISQATAGVITRQQELIRADFPATPTADLMLLPTRVANPHGRKPITAGWLSGRHREWIRSLPDFLVPTRVESEGQPVTRMLPFDKSKIFLYAYRHTYCQRHADAGVPVDVLRELMDHRRLDTTQAYYRVTEERRREAVDRVTEMQFDRHGKRIWRQAKALLDSEHARRAVGEVAVPYGVCTEPSNVAAGGQDCPVRFRCVGCGHFRTDVSYLPDLEAYLSDLLRNRERLAAALDADDWAKAEAMPSDEEIRRVRRLIKRVKDGLDDLDDNQKAEIEEAVAVVRRGRQSVLLGMPRVRQPLPDLRPERPA</sequence>
<evidence type="ECO:0000256" key="1">
    <source>
        <dbReference type="ARBA" id="ARBA00023172"/>
    </source>
</evidence>
<reference evidence="3 4" key="1">
    <citation type="submission" date="2016-07" db="EMBL/GenBank/DDBJ databases">
        <title>Draft genome of Streptomyces diastatochromogenes.</title>
        <authorList>
            <person name="Podduturi R."/>
            <person name="Lukassen M.B."/>
            <person name="Clausen N."/>
            <person name="Nielsen J.L."/>
            <person name="Jorgensen N.O."/>
        </authorList>
    </citation>
    <scope>NUCLEOTIDE SEQUENCE [LARGE SCALE GENOMIC DNA]</scope>
    <source>
        <strain evidence="3 4">DSM 40608</strain>
    </source>
</reference>
<dbReference type="InterPro" id="IPR011010">
    <property type="entry name" value="DNA_brk_join_enz"/>
</dbReference>
<dbReference type="Gene3D" id="1.10.443.10">
    <property type="entry name" value="Intergrase catalytic core"/>
    <property type="match status" value="1"/>
</dbReference>
<evidence type="ECO:0000259" key="2">
    <source>
        <dbReference type="PROSITE" id="PS51898"/>
    </source>
</evidence>
<dbReference type="GO" id="GO:0003677">
    <property type="term" value="F:DNA binding"/>
    <property type="evidence" value="ECO:0007669"/>
    <property type="project" value="InterPro"/>
</dbReference>
<proteinExistence type="predicted"/>
<dbReference type="InterPro" id="IPR013762">
    <property type="entry name" value="Integrase-like_cat_sf"/>
</dbReference>
<dbReference type="InterPro" id="IPR002104">
    <property type="entry name" value="Integrase_catalytic"/>
</dbReference>
<accession>A0A233SNP5</accession>
<gene>
    <name evidence="3" type="ORF">BEK98_10040</name>
</gene>
<evidence type="ECO:0000313" key="4">
    <source>
        <dbReference type="Proteomes" id="UP000215483"/>
    </source>
</evidence>
<dbReference type="PROSITE" id="PS51898">
    <property type="entry name" value="TYR_RECOMBINASE"/>
    <property type="match status" value="1"/>
</dbReference>
<dbReference type="SUPFAM" id="SSF56349">
    <property type="entry name" value="DNA breaking-rejoining enzymes"/>
    <property type="match status" value="1"/>
</dbReference>
<feature type="domain" description="Tyr recombinase" evidence="2">
    <location>
        <begin position="439"/>
        <end position="657"/>
    </location>
</feature>
<dbReference type="CDD" id="cd00397">
    <property type="entry name" value="DNA_BRE_C"/>
    <property type="match status" value="1"/>
</dbReference>
<dbReference type="GO" id="GO:0015074">
    <property type="term" value="P:DNA integration"/>
    <property type="evidence" value="ECO:0007669"/>
    <property type="project" value="InterPro"/>
</dbReference>
<name>A0A233SNP5_STRDA</name>
<comment type="caution">
    <text evidence="3">The sequence shown here is derived from an EMBL/GenBank/DDBJ whole genome shotgun (WGS) entry which is preliminary data.</text>
</comment>
<protein>
    <submittedName>
        <fullName evidence="3">Transposase</fullName>
    </submittedName>
</protein>
<keyword evidence="4" id="KW-1185">Reference proteome</keyword>
<keyword evidence="1" id="KW-0233">DNA recombination</keyword>
<evidence type="ECO:0000313" key="3">
    <source>
        <dbReference type="EMBL" id="OXY97255.1"/>
    </source>
</evidence>